<dbReference type="InterPro" id="IPR008757">
    <property type="entry name" value="Peptidase_M6-like_domain"/>
</dbReference>
<feature type="signal peptide" evidence="2">
    <location>
        <begin position="1"/>
        <end position="28"/>
    </location>
</feature>
<dbReference type="NCBIfam" id="TIGR03296">
    <property type="entry name" value="M6dom_TIGR03296"/>
    <property type="match status" value="1"/>
</dbReference>
<comment type="caution">
    <text evidence="5">The sequence shown here is derived from an EMBL/GenBank/DDBJ whole genome shotgun (WGS) entry which is preliminary data.</text>
</comment>
<evidence type="ECO:0000259" key="3">
    <source>
        <dbReference type="Pfam" id="PF05547"/>
    </source>
</evidence>
<dbReference type="SUPFAM" id="SSF55486">
    <property type="entry name" value="Metalloproteases ('zincins'), catalytic domain"/>
    <property type="match status" value="1"/>
</dbReference>
<gene>
    <name evidence="5" type="ORF">GCM10023350_21510</name>
</gene>
<dbReference type="InterPro" id="IPR012300">
    <property type="entry name" value="Pept_M6_InhA"/>
</dbReference>
<dbReference type="PANTHER" id="PTHR41775">
    <property type="entry name" value="SECRETED PROTEIN-RELATED"/>
    <property type="match status" value="1"/>
</dbReference>
<dbReference type="Gene3D" id="2.60.120.260">
    <property type="entry name" value="Galactose-binding domain-like"/>
    <property type="match status" value="1"/>
</dbReference>
<dbReference type="PIRSF" id="PIRSF007519">
    <property type="entry name" value="Protease_InhA"/>
    <property type="match status" value="1"/>
</dbReference>
<feature type="chain" id="PRO_5045671279" evidence="2">
    <location>
        <begin position="29"/>
        <end position="768"/>
    </location>
</feature>
<feature type="domain" description="Peptidase M6-like" evidence="3">
    <location>
        <begin position="91"/>
        <end position="385"/>
    </location>
</feature>
<feature type="compositionally biased region" description="Basic and acidic residues" evidence="1">
    <location>
        <begin position="44"/>
        <end position="59"/>
    </location>
</feature>
<proteinExistence type="predicted"/>
<feature type="region of interest" description="Disordered" evidence="1">
    <location>
        <begin position="28"/>
        <end position="59"/>
    </location>
</feature>
<dbReference type="Pfam" id="PF20774">
    <property type="entry name" value="InhA-like_VEG"/>
    <property type="match status" value="1"/>
</dbReference>
<dbReference type="PANTHER" id="PTHR41775:SF1">
    <property type="entry name" value="PEPTIDASE M6-LIKE DOMAIN-CONTAINING PROTEIN"/>
    <property type="match status" value="1"/>
</dbReference>
<feature type="domain" description="Immune inhibitor A-like metallopeptidase VEG" evidence="4">
    <location>
        <begin position="592"/>
        <end position="760"/>
    </location>
</feature>
<evidence type="ECO:0000256" key="2">
    <source>
        <dbReference type="SAM" id="SignalP"/>
    </source>
</evidence>
<evidence type="ECO:0000256" key="1">
    <source>
        <dbReference type="SAM" id="MobiDB-lite"/>
    </source>
</evidence>
<keyword evidence="2" id="KW-0732">Signal</keyword>
<reference evidence="6" key="1">
    <citation type="journal article" date="2019" name="Int. J. Syst. Evol. Microbiol.">
        <title>The Global Catalogue of Microorganisms (GCM) 10K type strain sequencing project: providing services to taxonomists for standard genome sequencing and annotation.</title>
        <authorList>
            <consortium name="The Broad Institute Genomics Platform"/>
            <consortium name="The Broad Institute Genome Sequencing Center for Infectious Disease"/>
            <person name="Wu L."/>
            <person name="Ma J."/>
        </authorList>
    </citation>
    <scope>NUCLEOTIDE SEQUENCE [LARGE SCALE GENOMIC DNA]</scope>
    <source>
        <strain evidence="6">JCM 18532</strain>
    </source>
</reference>
<dbReference type="RefSeq" id="WP_345526773.1">
    <property type="nucleotide sequence ID" value="NZ_BAABKN010000014.1"/>
</dbReference>
<evidence type="ECO:0000313" key="6">
    <source>
        <dbReference type="Proteomes" id="UP001499882"/>
    </source>
</evidence>
<dbReference type="Pfam" id="PF05547">
    <property type="entry name" value="Peptidase_M6"/>
    <property type="match status" value="1"/>
</dbReference>
<evidence type="ECO:0000313" key="5">
    <source>
        <dbReference type="EMBL" id="GAA4737240.1"/>
    </source>
</evidence>
<dbReference type="Proteomes" id="UP001499882">
    <property type="component" value="Unassembled WGS sequence"/>
</dbReference>
<evidence type="ECO:0000259" key="4">
    <source>
        <dbReference type="Pfam" id="PF20774"/>
    </source>
</evidence>
<organism evidence="5 6">
    <name type="scientific">Nocardioides endophyticus</name>
    <dbReference type="NCBI Taxonomy" id="1353775"/>
    <lineage>
        <taxon>Bacteria</taxon>
        <taxon>Bacillati</taxon>
        <taxon>Actinomycetota</taxon>
        <taxon>Actinomycetes</taxon>
        <taxon>Propionibacteriales</taxon>
        <taxon>Nocardioidaceae</taxon>
        <taxon>Nocardioides</taxon>
    </lineage>
</organism>
<sequence>MKRRISGVLAAAASLTLAAVVMPGQATATPAVDSGSDAQQASHHKQDDRKDPRESKRRELKQKGVDLLATGKRDVQNRGGSKAIKVAPGQWVEYGTQETAQLLTFLVGFGSTVDPRFPTAPAGPAAGQIPKPGADDNSTYWKADFDRQHYMDMFFNGMPEQDGESFRGVYKEMSSGRFDLEGDVSDWVTVPNNEASYGQTESNVDMTRFITDSATAWYNAEKAAGKSDAEIKAYLASFDIWDRFDYDGDGDFNEPDGYIDHFQAIHAGEGEEAGAPESAIWSHRWSVNPNGKTGPVGGAQKGGIQIANTGIWIRDYTTEPENGGLGVFAHEFGHDLGLPDYYDTNGGENGTGFWNLMSSGSWMSDPGNAIGTTPNHMGATEKLFLGWLDYAQVGAGRRAEVKMGPSYHATKNAQALLVNLPPGQEKIDIGGAASGSKYFYSGQGDSRTATVTSPSFTVPAGGQLTAKVNYDIETNWDYAYAEISTDGGTTFTPVHTNKSTNTDPNNQNDGEGITGSSADAWVDLIADLSAYAGKSAKVRFRMFNDAAEHFAGFKVDDIAVGTALTTGVEDGAPSWATDKFIVVDNGSYTVPYEHYYLAENRQYAGYDSTLKKGPYNFGWLATSPDKVEHFPYQNGLLVWYANSLYSDNNTSQHPGGGEALPVDAHATALSWSDGTIARNRIQAYDSTFGLEKTPALSLHRELATAGGTQRTTLVQKSQAAQKVFDDTDPYAYYDEDNPLGSVIVGGTGTKIRVLSTNDKKGIMTVRVN</sequence>
<keyword evidence="6" id="KW-1185">Reference proteome</keyword>
<dbReference type="EMBL" id="BAABKN010000014">
    <property type="protein sequence ID" value="GAA4737240.1"/>
    <property type="molecule type" value="Genomic_DNA"/>
</dbReference>
<protein>
    <submittedName>
        <fullName evidence="5">Immune inhibitor A</fullName>
    </submittedName>
</protein>
<dbReference type="Pfam" id="PF20773">
    <property type="entry name" value="InhA-like_MAM"/>
    <property type="match status" value="1"/>
</dbReference>
<dbReference type="InterPro" id="IPR048665">
    <property type="entry name" value="InhA-like_VEG"/>
</dbReference>
<name>A0ABP8YQV1_9ACTN</name>
<accession>A0ABP8YQV1</accession>